<accession>A0A317G603</accession>
<dbReference type="Proteomes" id="UP000245488">
    <property type="component" value="Chromosome"/>
</dbReference>
<comment type="subcellular location">
    <subcellularLocation>
        <location evidence="1">Cell membrane</location>
        <topology evidence="1">Multi-pass membrane protein</topology>
    </subcellularLocation>
</comment>
<comment type="similarity">
    <text evidence="2">Belongs to the VirD4/TraG family.</text>
</comment>
<gene>
    <name evidence="7" type="ORF">CPT75_17675</name>
</gene>
<evidence type="ECO:0000256" key="5">
    <source>
        <dbReference type="ARBA" id="ARBA00022989"/>
    </source>
</evidence>
<dbReference type="EMBL" id="NXNG01000001">
    <property type="protein sequence ID" value="PWT28809.1"/>
    <property type="molecule type" value="Genomic_DNA"/>
</dbReference>
<evidence type="ECO:0000256" key="3">
    <source>
        <dbReference type="ARBA" id="ARBA00022475"/>
    </source>
</evidence>
<organism evidence="7 8">
    <name type="scientific">Butyrivibrio fibrisolvens</name>
    <dbReference type="NCBI Taxonomy" id="831"/>
    <lineage>
        <taxon>Bacteria</taxon>
        <taxon>Bacillati</taxon>
        <taxon>Bacillota</taxon>
        <taxon>Clostridia</taxon>
        <taxon>Lachnospirales</taxon>
        <taxon>Lachnospiraceae</taxon>
        <taxon>Butyrivibrio</taxon>
    </lineage>
</organism>
<comment type="caution">
    <text evidence="7">The sequence shown here is derived from an EMBL/GenBank/DDBJ whole genome shotgun (WGS) entry which is preliminary data.</text>
</comment>
<evidence type="ECO:0000313" key="7">
    <source>
        <dbReference type="EMBL" id="PWT28809.1"/>
    </source>
</evidence>
<dbReference type="InterPro" id="IPR003688">
    <property type="entry name" value="TraG/VirD4"/>
</dbReference>
<dbReference type="InterPro" id="IPR027417">
    <property type="entry name" value="P-loop_NTPase"/>
</dbReference>
<dbReference type="RefSeq" id="WP_110073881.1">
    <property type="nucleotide sequence ID" value="NZ_CM009896.1"/>
</dbReference>
<keyword evidence="3" id="KW-1003">Cell membrane</keyword>
<evidence type="ECO:0000256" key="6">
    <source>
        <dbReference type="ARBA" id="ARBA00023136"/>
    </source>
</evidence>
<dbReference type="InterPro" id="IPR051539">
    <property type="entry name" value="T4SS-coupling_protein"/>
</dbReference>
<dbReference type="NCBIfam" id="NF045973">
    <property type="entry name" value="conju_CD1115"/>
    <property type="match status" value="1"/>
</dbReference>
<evidence type="ECO:0000256" key="2">
    <source>
        <dbReference type="ARBA" id="ARBA00008806"/>
    </source>
</evidence>
<keyword evidence="4" id="KW-0812">Transmembrane</keyword>
<evidence type="ECO:0000313" key="8">
    <source>
        <dbReference type="Proteomes" id="UP000245488"/>
    </source>
</evidence>
<reference evidence="7 8" key="1">
    <citation type="submission" date="2017-09" db="EMBL/GenBank/DDBJ databases">
        <title>High-quality draft genome sequence of Butyrivibrio fibrisolvens INBov1, isolated from cow rumen.</title>
        <authorList>
            <person name="Rodriguez Hernaez J."/>
            <person name="Rivarola M."/>
            <person name="Paniego N."/>
            <person name="Cravero S."/>
            <person name="Ceron Cucchi M."/>
            <person name="Martinez M.C."/>
        </authorList>
    </citation>
    <scope>NUCLEOTIDE SEQUENCE [LARGE SCALE GENOMIC DNA]</scope>
    <source>
        <strain evidence="7 8">INBov1</strain>
    </source>
</reference>
<dbReference type="PANTHER" id="PTHR37937:SF1">
    <property type="entry name" value="CONJUGATIVE TRANSFER: DNA TRANSPORT"/>
    <property type="match status" value="1"/>
</dbReference>
<keyword evidence="6" id="KW-0472">Membrane</keyword>
<dbReference type="GO" id="GO:0005886">
    <property type="term" value="C:plasma membrane"/>
    <property type="evidence" value="ECO:0007669"/>
    <property type="project" value="UniProtKB-SubCell"/>
</dbReference>
<dbReference type="AlphaFoldDB" id="A0A317G603"/>
<dbReference type="Pfam" id="PF02534">
    <property type="entry name" value="T4SS-DNA_transf"/>
    <property type="match status" value="1"/>
</dbReference>
<proteinExistence type="inferred from homology"/>
<evidence type="ECO:0000256" key="4">
    <source>
        <dbReference type="ARBA" id="ARBA00022692"/>
    </source>
</evidence>
<name>A0A317G603_BUTFI</name>
<dbReference type="PANTHER" id="PTHR37937">
    <property type="entry name" value="CONJUGATIVE TRANSFER: DNA TRANSPORT"/>
    <property type="match status" value="1"/>
</dbReference>
<dbReference type="Gene3D" id="3.40.50.300">
    <property type="entry name" value="P-loop containing nucleotide triphosphate hydrolases"/>
    <property type="match status" value="2"/>
</dbReference>
<protein>
    <recommendedName>
        <fullName evidence="9">Type IV secretion system protein VirD4</fullName>
    </recommendedName>
</protein>
<keyword evidence="8" id="KW-1185">Reference proteome</keyword>
<dbReference type="SUPFAM" id="SSF52540">
    <property type="entry name" value="P-loop containing nucleoside triphosphate hydrolases"/>
    <property type="match status" value="1"/>
</dbReference>
<keyword evidence="5" id="KW-1133">Transmembrane helix</keyword>
<sequence length="589" mass="66503">MAENINLESKERLFKEFTHFAVGESNPAKIFTPKQRGKYVGGVPLAYDSERNLIAIDASDTHTLVWGSTGSLKTRCVIEPTVKIIGKSGESMIINDPKAEIHNRCAAELQEEGYKIIVINIRDPEFGNSWNPLAIPYRFYLAGDIDRASEFANDVAHNLMMEETSTKDPFWDYSASDCLFGLILFLFRYAKDHELDESAVNMSSLMKLRQQLFKNTTGAFRPQGSLLWKYAAEDELVEASLSGSVFAPNDTRNSILSTFDQKMRTFTIRPSLLDMLANNDIDIGEIGDGKCAVFLIIPDEKSTYNNLVSLFVKQAYEYLIYKASSNDDLKLNHRVNFVLDEFSSLPPISSMSTLISAARSRDIRFILAVQGKHQLIKRYGDEAETIKSNCVNWIYLTSREYDLLKEISDLCGEQRNRTPNLSVYDLQHFSKEKCEALVLCGRLKPAKVNLLDIDRFGDREYTILEFARLPRRHRQTTDFELSDEIKHRLAPVLSGSTSDVNNLNPFNPPIPPKKVQSENIVAIPKAIEASAADAKKKSINDTQLNLKAMGIQTHGDIDEIIRQIDKKIAELEAEEQKSKSDSDGDDKNQ</sequence>
<evidence type="ECO:0000256" key="1">
    <source>
        <dbReference type="ARBA" id="ARBA00004651"/>
    </source>
</evidence>
<evidence type="ECO:0008006" key="9">
    <source>
        <dbReference type="Google" id="ProtNLM"/>
    </source>
</evidence>
<dbReference type="CDD" id="cd01127">
    <property type="entry name" value="TrwB_TraG_TraD_VirD4"/>
    <property type="match status" value="1"/>
</dbReference>